<gene>
    <name evidence="2" type="ORF">CEXT_554491</name>
</gene>
<keyword evidence="3" id="KW-1185">Reference proteome</keyword>
<evidence type="ECO:0000256" key="1">
    <source>
        <dbReference type="SAM" id="Phobius"/>
    </source>
</evidence>
<comment type="caution">
    <text evidence="2">The sequence shown here is derived from an EMBL/GenBank/DDBJ whole genome shotgun (WGS) entry which is preliminary data.</text>
</comment>
<sequence>MERDARELFLTGSFNELSRHDSNNDTGKEHFEVLWNICFILFAGAFGGLLYCYSPLSSRRNLSERLKKEGEERVLESHNGERDARELFFTGSSNELSRHDSNNDTGKEHFEVLWNICFVLFDGALWDFFSVNHL</sequence>
<evidence type="ECO:0008006" key="4">
    <source>
        <dbReference type="Google" id="ProtNLM"/>
    </source>
</evidence>
<feature type="transmembrane region" description="Helical" evidence="1">
    <location>
        <begin position="33"/>
        <end position="53"/>
    </location>
</feature>
<evidence type="ECO:0000313" key="2">
    <source>
        <dbReference type="EMBL" id="GIX83615.1"/>
    </source>
</evidence>
<organism evidence="2 3">
    <name type="scientific">Caerostris extrusa</name>
    <name type="common">Bark spider</name>
    <name type="synonym">Caerostris bankana</name>
    <dbReference type="NCBI Taxonomy" id="172846"/>
    <lineage>
        <taxon>Eukaryota</taxon>
        <taxon>Metazoa</taxon>
        <taxon>Ecdysozoa</taxon>
        <taxon>Arthropoda</taxon>
        <taxon>Chelicerata</taxon>
        <taxon>Arachnida</taxon>
        <taxon>Araneae</taxon>
        <taxon>Araneomorphae</taxon>
        <taxon>Entelegynae</taxon>
        <taxon>Araneoidea</taxon>
        <taxon>Araneidae</taxon>
        <taxon>Caerostris</taxon>
    </lineage>
</organism>
<keyword evidence="1" id="KW-1133">Transmembrane helix</keyword>
<dbReference type="Proteomes" id="UP001054945">
    <property type="component" value="Unassembled WGS sequence"/>
</dbReference>
<protein>
    <recommendedName>
        <fullName evidence="4">Transmembrane protein</fullName>
    </recommendedName>
</protein>
<evidence type="ECO:0000313" key="3">
    <source>
        <dbReference type="Proteomes" id="UP001054945"/>
    </source>
</evidence>
<dbReference type="AlphaFoldDB" id="A0AAV4NIL2"/>
<keyword evidence="1" id="KW-0472">Membrane</keyword>
<dbReference type="EMBL" id="BPLR01003351">
    <property type="protein sequence ID" value="GIX83615.1"/>
    <property type="molecule type" value="Genomic_DNA"/>
</dbReference>
<keyword evidence="1" id="KW-0812">Transmembrane</keyword>
<proteinExistence type="predicted"/>
<name>A0AAV4NIL2_CAEEX</name>
<accession>A0AAV4NIL2</accession>
<reference evidence="2 3" key="1">
    <citation type="submission" date="2021-06" db="EMBL/GenBank/DDBJ databases">
        <title>Caerostris extrusa draft genome.</title>
        <authorList>
            <person name="Kono N."/>
            <person name="Arakawa K."/>
        </authorList>
    </citation>
    <scope>NUCLEOTIDE SEQUENCE [LARGE SCALE GENOMIC DNA]</scope>
</reference>